<proteinExistence type="predicted"/>
<name>A0A3B0V964_9ZZZZ</name>
<dbReference type="InterPro" id="IPR011659">
    <property type="entry name" value="WD40"/>
</dbReference>
<dbReference type="PROSITE" id="PS51257">
    <property type="entry name" value="PROKAR_LIPOPROTEIN"/>
    <property type="match status" value="1"/>
</dbReference>
<dbReference type="AlphaFoldDB" id="A0A3B0V964"/>
<evidence type="ECO:0000313" key="1">
    <source>
        <dbReference type="EMBL" id="VAW33419.1"/>
    </source>
</evidence>
<dbReference type="Pfam" id="PF07676">
    <property type="entry name" value="PD40"/>
    <property type="match status" value="1"/>
</dbReference>
<reference evidence="1" key="1">
    <citation type="submission" date="2018-06" db="EMBL/GenBank/DDBJ databases">
        <authorList>
            <person name="Zhirakovskaya E."/>
        </authorList>
    </citation>
    <scope>NUCLEOTIDE SEQUENCE</scope>
</reference>
<dbReference type="EMBL" id="UOEW01000030">
    <property type="protein sequence ID" value="VAW33419.1"/>
    <property type="molecule type" value="Genomic_DNA"/>
</dbReference>
<gene>
    <name evidence="1" type="ORF">MNBD_GAMMA01-1801</name>
</gene>
<sequence length="317" mass="35857">MKNTKLLLAIIGLVVILQSCKTTNSTNSYNSYLDQKPPDITPKLFAPSIVNTDDIEINTVFNFSFTEMFFTRIIDGSFVIHHSELSGGNWTTPQPIQMYTDQDAESVAIDPSITQDGNTMYFLGISPEERANGSKPNIYKSHKKEGKWQIASKVGYPISTDEYAESYPVVVADGSLYFTSDRPDSLGKRDIYRAQYIGDGKFDKPVNIGSEVNSEKGERSTYVSPDESYLITANTYTDEGGFAVSFKKNNKWQTPIYFDLGETLVKDWIYYCPYMTPDGKYFFFSRRYSNPPDSGWKGVTKGEVYWVNADAIFNLKN</sequence>
<accession>A0A3B0V964</accession>
<protein>
    <submittedName>
        <fullName evidence="1">OmpA/MotB domain protein</fullName>
    </submittedName>
</protein>
<dbReference type="SUPFAM" id="SSF82171">
    <property type="entry name" value="DPP6 N-terminal domain-like"/>
    <property type="match status" value="1"/>
</dbReference>
<organism evidence="1">
    <name type="scientific">hydrothermal vent metagenome</name>
    <dbReference type="NCBI Taxonomy" id="652676"/>
    <lineage>
        <taxon>unclassified sequences</taxon>
        <taxon>metagenomes</taxon>
        <taxon>ecological metagenomes</taxon>
    </lineage>
</organism>